<evidence type="ECO:0000313" key="6">
    <source>
        <dbReference type="EMBL" id="SCL61651.1"/>
    </source>
</evidence>
<name>A0A1C6V5K5_9ACTN</name>
<accession>A0A1C6V5K5</accession>
<dbReference type="PRINTS" id="PR00412">
    <property type="entry name" value="EPOXHYDRLASE"/>
</dbReference>
<dbReference type="PANTHER" id="PTHR21661">
    <property type="entry name" value="EPOXIDE HYDROLASE 1-RELATED"/>
    <property type="match status" value="1"/>
</dbReference>
<evidence type="ECO:0000256" key="1">
    <source>
        <dbReference type="ARBA" id="ARBA00010088"/>
    </source>
</evidence>
<proteinExistence type="inferred from homology"/>
<dbReference type="InterPro" id="IPR029058">
    <property type="entry name" value="AB_hydrolase_fold"/>
</dbReference>
<reference evidence="6 7" key="1">
    <citation type="submission" date="2016-06" db="EMBL/GenBank/DDBJ databases">
        <authorList>
            <person name="Kjaerup R.B."/>
            <person name="Dalgaard T.S."/>
            <person name="Juul-Madsen H.R."/>
        </authorList>
    </citation>
    <scope>NUCLEOTIDE SEQUENCE [LARGE SCALE GENOMIC DNA]</scope>
    <source>
        <strain evidence="6 7">DSM 43363</strain>
    </source>
</reference>
<dbReference type="PIRSF" id="PIRSF001112">
    <property type="entry name" value="Epoxide_hydrolase"/>
    <property type="match status" value="1"/>
</dbReference>
<feature type="active site" description="Proton donor" evidence="4">
    <location>
        <position position="318"/>
    </location>
</feature>
<dbReference type="Gene3D" id="3.40.50.1820">
    <property type="entry name" value="alpha/beta hydrolase"/>
    <property type="match status" value="1"/>
</dbReference>
<organism evidence="6 7">
    <name type="scientific">Micromonospora peucetia</name>
    <dbReference type="NCBI Taxonomy" id="47871"/>
    <lineage>
        <taxon>Bacteria</taxon>
        <taxon>Bacillati</taxon>
        <taxon>Actinomycetota</taxon>
        <taxon>Actinomycetes</taxon>
        <taxon>Micromonosporales</taxon>
        <taxon>Micromonosporaceae</taxon>
        <taxon>Micromonospora</taxon>
    </lineage>
</organism>
<evidence type="ECO:0000256" key="4">
    <source>
        <dbReference type="PIRSR" id="PIRSR001112-1"/>
    </source>
</evidence>
<dbReference type="STRING" id="47871.GA0070608_2507"/>
<dbReference type="InterPro" id="IPR000639">
    <property type="entry name" value="Epox_hydrolase-like"/>
</dbReference>
<dbReference type="EMBL" id="FMIC01000002">
    <property type="protein sequence ID" value="SCL61651.1"/>
    <property type="molecule type" value="Genomic_DNA"/>
</dbReference>
<evidence type="ECO:0000313" key="7">
    <source>
        <dbReference type="Proteomes" id="UP000199343"/>
    </source>
</evidence>
<dbReference type="GO" id="GO:0004301">
    <property type="term" value="F:epoxide hydrolase activity"/>
    <property type="evidence" value="ECO:0007669"/>
    <property type="project" value="TreeGrafter"/>
</dbReference>
<feature type="active site" description="Nucleophile" evidence="4">
    <location>
        <position position="199"/>
    </location>
</feature>
<protein>
    <submittedName>
        <fullName evidence="6">Pimeloyl-ACP methyl ester carboxylesterase</fullName>
    </submittedName>
</protein>
<dbReference type="Pfam" id="PF06441">
    <property type="entry name" value="EHN"/>
    <property type="match status" value="1"/>
</dbReference>
<dbReference type="InterPro" id="IPR010497">
    <property type="entry name" value="Epoxide_hydro_N"/>
</dbReference>
<sequence>MGSYRKGMADDTAIVPFRIDIPQADLDDLADRLARTRWAEELPADPTATPEGPVPPGWEYGVPVSYVKRLVTHWRTAYDWRAWEAKLNAYPQFTTEIDGQNVHFLHVRSPEPDATPLILTHGWPTTVVEWLDVIGPLTDPRAHGGDPAHAFHLVIPSVPGFGFSGPTGDRGWNRFRVARAWAELMRRLGYHRYGSAGNDLGAFIAPEVGRADPEHVIGVHVTQVFSLPSGDADELAALSEEERGKLAFADWHVQRHGGYDRLHSTEPQNVAHALADSPAGLLGWVAQLMGEQLDPDYVLTNATIYWLTNTAASSARFYYEDAEVVPSAQKVNGRGTTPLEPTTVPLGLANFPWDFQSIRTLAERDHENIVSWQTYDRGGHFAAREVPDLLVDDLRRFFATLP</sequence>
<feature type="domain" description="Epoxide hydrolase N-terminal" evidence="5">
    <location>
        <begin position="15"/>
        <end position="130"/>
    </location>
</feature>
<evidence type="ECO:0000259" key="5">
    <source>
        <dbReference type="Pfam" id="PF06441"/>
    </source>
</evidence>
<evidence type="ECO:0000256" key="2">
    <source>
        <dbReference type="ARBA" id="ARBA00022797"/>
    </source>
</evidence>
<dbReference type="InterPro" id="IPR016292">
    <property type="entry name" value="Epoxide_hydrolase"/>
</dbReference>
<feature type="active site" description="Proton acceptor" evidence="4">
    <location>
        <position position="380"/>
    </location>
</feature>
<comment type="similarity">
    <text evidence="1">Belongs to the peptidase S33 family.</text>
</comment>
<dbReference type="AlphaFoldDB" id="A0A1C6V5K5"/>
<dbReference type="PANTHER" id="PTHR21661:SF35">
    <property type="entry name" value="EPOXIDE HYDROLASE"/>
    <property type="match status" value="1"/>
</dbReference>
<dbReference type="GO" id="GO:0097176">
    <property type="term" value="P:epoxide metabolic process"/>
    <property type="evidence" value="ECO:0007669"/>
    <property type="project" value="TreeGrafter"/>
</dbReference>
<dbReference type="Proteomes" id="UP000199343">
    <property type="component" value="Unassembled WGS sequence"/>
</dbReference>
<keyword evidence="3" id="KW-0378">Hydrolase</keyword>
<gene>
    <name evidence="6" type="ORF">GA0070608_2507</name>
</gene>
<keyword evidence="2" id="KW-0058">Aromatic hydrocarbons catabolism</keyword>
<evidence type="ECO:0000256" key="3">
    <source>
        <dbReference type="ARBA" id="ARBA00022801"/>
    </source>
</evidence>
<dbReference type="SUPFAM" id="SSF53474">
    <property type="entry name" value="alpha/beta-Hydrolases"/>
    <property type="match status" value="1"/>
</dbReference>